<sequence length="463" mass="46297">MQAYTFTALEVTYGTGADDILTVSPVEIVATFDDDVTALEYDITGTLSGDEGNATILTVPETFSVDGVPLDFSDLDFYLADLSFEDGAERQVIGIQTSGFQNYLIEVSGTPLPEDLTAEDFQAIATSVDGFADFDASPLSFDDIAGLESVEDLPTPGIVVPGTDGDDTLTGSDGDDRVEGGDGDDNLSGGNGNDGLLGGNGNDTIDGGEGNNTIAGGTGDDSISAGEGNNFIGGGTGNDVISTGNGNNTIGGGFGDDVITTGDGDNVIAGGAGSDTIATGNGNNVIGGSFGTDSITTGEGSDNLGGGFGMDTIDAGEGDDSVGGGNGNDLIDGGEGDDFLAGGGRNDTIFGGEGDDTINGGDGSDEMTGGEGADVFVWNRGDEGATDTILDFEDGVDTIFLTGVENEPGSGLAGRVDALDITDTTYGEGEDAVDAATLTYQGQEIVVVGVTAADLTVEDFSFL</sequence>
<evidence type="ECO:0000256" key="3">
    <source>
        <dbReference type="SAM" id="MobiDB-lite"/>
    </source>
</evidence>
<evidence type="ECO:0000313" key="5">
    <source>
        <dbReference type="Proteomes" id="UP000325289"/>
    </source>
</evidence>
<evidence type="ECO:0000313" key="4">
    <source>
        <dbReference type="EMBL" id="SFE72599.1"/>
    </source>
</evidence>
<dbReference type="InterPro" id="IPR050557">
    <property type="entry name" value="RTX_toxin/Mannuronan_C5-epim"/>
</dbReference>
<protein>
    <submittedName>
        <fullName evidence="4">Hemolysin-type calcium-binding repeat-containing protein</fullName>
    </submittedName>
</protein>
<organism evidence="4 5">
    <name type="scientific">Roseivivax sediminis</name>
    <dbReference type="NCBI Taxonomy" id="936889"/>
    <lineage>
        <taxon>Bacteria</taxon>
        <taxon>Pseudomonadati</taxon>
        <taxon>Pseudomonadota</taxon>
        <taxon>Alphaproteobacteria</taxon>
        <taxon>Rhodobacterales</taxon>
        <taxon>Roseobacteraceae</taxon>
        <taxon>Roseivivax</taxon>
    </lineage>
</organism>
<name>A0A1I2CWE6_9RHOB</name>
<dbReference type="Pfam" id="PF00353">
    <property type="entry name" value="HemolysinCabind"/>
    <property type="match status" value="5"/>
</dbReference>
<comment type="subcellular location">
    <subcellularLocation>
        <location evidence="1">Secreted</location>
    </subcellularLocation>
</comment>
<dbReference type="OrthoDB" id="733404at2"/>
<dbReference type="InterPro" id="IPR018511">
    <property type="entry name" value="Hemolysin-typ_Ca-bd_CS"/>
</dbReference>
<accession>A0A1I2CWE6</accession>
<dbReference type="SUPFAM" id="SSF51120">
    <property type="entry name" value="beta-Roll"/>
    <property type="match status" value="2"/>
</dbReference>
<dbReference type="GO" id="GO:0005576">
    <property type="term" value="C:extracellular region"/>
    <property type="evidence" value="ECO:0007669"/>
    <property type="project" value="UniProtKB-SubCell"/>
</dbReference>
<dbReference type="Gene3D" id="2.150.10.10">
    <property type="entry name" value="Serralysin-like metalloprotease, C-terminal"/>
    <property type="match status" value="3"/>
</dbReference>
<dbReference type="PANTHER" id="PTHR38340:SF1">
    <property type="entry name" value="S-LAYER PROTEIN"/>
    <property type="match status" value="1"/>
</dbReference>
<feature type="region of interest" description="Disordered" evidence="3">
    <location>
        <begin position="152"/>
        <end position="229"/>
    </location>
</feature>
<evidence type="ECO:0000256" key="1">
    <source>
        <dbReference type="ARBA" id="ARBA00004613"/>
    </source>
</evidence>
<dbReference type="Proteomes" id="UP000325289">
    <property type="component" value="Unassembled WGS sequence"/>
</dbReference>
<dbReference type="EMBL" id="FOMS01000014">
    <property type="protein sequence ID" value="SFE72599.1"/>
    <property type="molecule type" value="Genomic_DNA"/>
</dbReference>
<dbReference type="PROSITE" id="PS00330">
    <property type="entry name" value="HEMOLYSIN_CALCIUM"/>
    <property type="match status" value="2"/>
</dbReference>
<dbReference type="AlphaFoldDB" id="A0A1I2CWE6"/>
<dbReference type="InterPro" id="IPR011049">
    <property type="entry name" value="Serralysin-like_metalloprot_C"/>
</dbReference>
<proteinExistence type="predicted"/>
<evidence type="ECO:0000256" key="2">
    <source>
        <dbReference type="ARBA" id="ARBA00022525"/>
    </source>
</evidence>
<dbReference type="GO" id="GO:0005509">
    <property type="term" value="F:calcium ion binding"/>
    <property type="evidence" value="ECO:0007669"/>
    <property type="project" value="InterPro"/>
</dbReference>
<dbReference type="RefSeq" id="WP_149757948.1">
    <property type="nucleotide sequence ID" value="NZ_FOMS01000014.1"/>
</dbReference>
<dbReference type="PRINTS" id="PR00313">
    <property type="entry name" value="CABNDNGRPT"/>
</dbReference>
<dbReference type="InterPro" id="IPR001343">
    <property type="entry name" value="Hemolysn_Ca-bd"/>
</dbReference>
<dbReference type="PANTHER" id="PTHR38340">
    <property type="entry name" value="S-LAYER PROTEIN"/>
    <property type="match status" value="1"/>
</dbReference>
<keyword evidence="2" id="KW-0964">Secreted</keyword>
<gene>
    <name evidence="4" type="ORF">SAMN04515678_114113</name>
</gene>
<keyword evidence="5" id="KW-1185">Reference proteome</keyword>
<feature type="compositionally biased region" description="Gly residues" evidence="3">
    <location>
        <begin position="189"/>
        <end position="201"/>
    </location>
</feature>
<reference evidence="4 5" key="1">
    <citation type="submission" date="2016-10" db="EMBL/GenBank/DDBJ databases">
        <authorList>
            <person name="Varghese N."/>
            <person name="Submissions S."/>
        </authorList>
    </citation>
    <scope>NUCLEOTIDE SEQUENCE [LARGE SCALE GENOMIC DNA]</scope>
    <source>
        <strain evidence="5">YIM D21,KCTC 23444,ACCC 10710</strain>
    </source>
</reference>